<organism evidence="3">
    <name type="scientific">marine sediment metagenome</name>
    <dbReference type="NCBI Taxonomy" id="412755"/>
    <lineage>
        <taxon>unclassified sequences</taxon>
        <taxon>metagenomes</taxon>
        <taxon>ecological metagenomes</taxon>
    </lineage>
</organism>
<sequence length="121" mass="12589">PRRTGPAAAARTSQAARSTVPAPARFPNTASGCSPPAAAGFAVFEELVGMGQEEGHSVAAVHRVAVYDVLDGFKIEKVCIISETGLQIVKDPTTTPVMIAMILIGLGISLTFIQKLGDKNL</sequence>
<feature type="non-terminal residue" evidence="3">
    <location>
        <position position="1"/>
    </location>
</feature>
<proteinExistence type="predicted"/>
<evidence type="ECO:0000256" key="2">
    <source>
        <dbReference type="SAM" id="Phobius"/>
    </source>
</evidence>
<keyword evidence="2" id="KW-1133">Transmembrane helix</keyword>
<feature type="transmembrane region" description="Helical" evidence="2">
    <location>
        <begin position="95"/>
        <end position="113"/>
    </location>
</feature>
<gene>
    <name evidence="3" type="ORF">LCGC14_2979580</name>
</gene>
<comment type="caution">
    <text evidence="3">The sequence shown here is derived from an EMBL/GenBank/DDBJ whole genome shotgun (WGS) entry which is preliminary data.</text>
</comment>
<dbReference type="EMBL" id="LAZR01060813">
    <property type="protein sequence ID" value="KKK64896.1"/>
    <property type="molecule type" value="Genomic_DNA"/>
</dbReference>
<protein>
    <submittedName>
        <fullName evidence="3">Uncharacterized protein</fullName>
    </submittedName>
</protein>
<evidence type="ECO:0000313" key="3">
    <source>
        <dbReference type="EMBL" id="KKK64896.1"/>
    </source>
</evidence>
<dbReference type="AlphaFoldDB" id="A0A0F8ZY64"/>
<keyword evidence="2" id="KW-0812">Transmembrane</keyword>
<feature type="region of interest" description="Disordered" evidence="1">
    <location>
        <begin position="1"/>
        <end position="29"/>
    </location>
</feature>
<feature type="compositionally biased region" description="Low complexity" evidence="1">
    <location>
        <begin position="7"/>
        <end position="19"/>
    </location>
</feature>
<accession>A0A0F8ZY64</accession>
<evidence type="ECO:0000256" key="1">
    <source>
        <dbReference type="SAM" id="MobiDB-lite"/>
    </source>
</evidence>
<name>A0A0F8ZY64_9ZZZZ</name>
<reference evidence="3" key="1">
    <citation type="journal article" date="2015" name="Nature">
        <title>Complex archaea that bridge the gap between prokaryotes and eukaryotes.</title>
        <authorList>
            <person name="Spang A."/>
            <person name="Saw J.H."/>
            <person name="Jorgensen S.L."/>
            <person name="Zaremba-Niedzwiedzka K."/>
            <person name="Martijn J."/>
            <person name="Lind A.E."/>
            <person name="van Eijk R."/>
            <person name="Schleper C."/>
            <person name="Guy L."/>
            <person name="Ettema T.J."/>
        </authorList>
    </citation>
    <scope>NUCLEOTIDE SEQUENCE</scope>
</reference>
<keyword evidence="2" id="KW-0472">Membrane</keyword>